<dbReference type="SUPFAM" id="SSF55781">
    <property type="entry name" value="GAF domain-like"/>
    <property type="match status" value="1"/>
</dbReference>
<sequence>MSRSSGDGFLVALYDCVTREDALPAMLGLLALRFACCSGAFLYVDRALPEADVALGHGVFDAEAKDRYERDFAHLDPLPAMMARLPVGRVVASDRLFTPEEIAALPFIRDFYHPLGLREALGGPILNENGRFGIVAVHRGPEREPFRTDEIRAFEDLVPHLSQVIRLRRRFFEIEDGARHLGDALDATAAAVLVVGEAGGVRRANAAARTVLARGDGLTLSRTGRLAARDAAANRRLGAALREAAPGEPVILPIPRGTEVPYGLRIVAPARPGRDRVVQICDPTRPVPDPVPVLMAALGLSRPSARLVAGLLRGDDLKDHARREGLSVNTIKYHLKSAFDVTQTRRQVDLVRVAAAVARDFGIPDQVRSGPDAT</sequence>
<comment type="caution">
    <text evidence="2">The sequence shown here is derived from an EMBL/GenBank/DDBJ whole genome shotgun (WGS) entry which is preliminary data.</text>
</comment>
<dbReference type="InterPro" id="IPR036388">
    <property type="entry name" value="WH-like_DNA-bd_sf"/>
</dbReference>
<keyword evidence="3" id="KW-1185">Reference proteome</keyword>
<dbReference type="InterPro" id="IPR003018">
    <property type="entry name" value="GAF"/>
</dbReference>
<dbReference type="Pfam" id="PF01590">
    <property type="entry name" value="GAF"/>
    <property type="match status" value="1"/>
</dbReference>
<dbReference type="Gene3D" id="1.10.10.10">
    <property type="entry name" value="Winged helix-like DNA-binding domain superfamily/Winged helix DNA-binding domain"/>
    <property type="match status" value="1"/>
</dbReference>
<dbReference type="AlphaFoldDB" id="A0A3S2VRF5"/>
<dbReference type="RefSeq" id="WP_127728519.1">
    <property type="nucleotide sequence ID" value="NZ_SACP01000007.1"/>
</dbReference>
<dbReference type="EMBL" id="SACP01000007">
    <property type="protein sequence ID" value="RVU19082.1"/>
    <property type="molecule type" value="Genomic_DNA"/>
</dbReference>
<evidence type="ECO:0000313" key="3">
    <source>
        <dbReference type="Proteomes" id="UP000286997"/>
    </source>
</evidence>
<name>A0A3S2VRF5_9HYPH</name>
<organism evidence="2 3">
    <name type="scientific">Methylobacterium oryzihabitans</name>
    <dbReference type="NCBI Taxonomy" id="2499852"/>
    <lineage>
        <taxon>Bacteria</taxon>
        <taxon>Pseudomonadati</taxon>
        <taxon>Pseudomonadota</taxon>
        <taxon>Alphaproteobacteria</taxon>
        <taxon>Hyphomicrobiales</taxon>
        <taxon>Methylobacteriaceae</taxon>
        <taxon>Methylobacterium</taxon>
    </lineage>
</organism>
<proteinExistence type="predicted"/>
<evidence type="ECO:0000259" key="1">
    <source>
        <dbReference type="Pfam" id="PF01590"/>
    </source>
</evidence>
<protein>
    <recommendedName>
        <fullName evidence="1">GAF domain-containing protein</fullName>
    </recommendedName>
</protein>
<reference evidence="2 3" key="1">
    <citation type="submission" date="2019-01" db="EMBL/GenBank/DDBJ databases">
        <authorList>
            <person name="Chen W.-M."/>
        </authorList>
    </citation>
    <scope>NUCLEOTIDE SEQUENCE [LARGE SCALE GENOMIC DNA]</scope>
    <source>
        <strain evidence="2 3">TER-1</strain>
    </source>
</reference>
<accession>A0A3S2VRF5</accession>
<evidence type="ECO:0000313" key="2">
    <source>
        <dbReference type="EMBL" id="RVU19082.1"/>
    </source>
</evidence>
<gene>
    <name evidence="2" type="ORF">EOE48_09300</name>
</gene>
<dbReference type="OrthoDB" id="6697591at2"/>
<dbReference type="Proteomes" id="UP000286997">
    <property type="component" value="Unassembled WGS sequence"/>
</dbReference>
<dbReference type="GO" id="GO:0003677">
    <property type="term" value="F:DNA binding"/>
    <property type="evidence" value="ECO:0007669"/>
    <property type="project" value="InterPro"/>
</dbReference>
<dbReference type="InterPro" id="IPR016032">
    <property type="entry name" value="Sig_transdc_resp-reg_C-effctor"/>
</dbReference>
<dbReference type="GO" id="GO:0006355">
    <property type="term" value="P:regulation of DNA-templated transcription"/>
    <property type="evidence" value="ECO:0007669"/>
    <property type="project" value="InterPro"/>
</dbReference>
<dbReference type="SUPFAM" id="SSF46894">
    <property type="entry name" value="C-terminal effector domain of the bipartite response regulators"/>
    <property type="match status" value="1"/>
</dbReference>
<feature type="domain" description="GAF" evidence="1">
    <location>
        <begin position="87"/>
        <end position="164"/>
    </location>
</feature>